<dbReference type="RefSeq" id="XP_062632556.1">
    <property type="nucleotide sequence ID" value="XM_062778726.1"/>
</dbReference>
<evidence type="ECO:0000256" key="1">
    <source>
        <dbReference type="SAM" id="MobiDB-lite"/>
    </source>
</evidence>
<name>A0AAN6UV68_9PEZI</name>
<protein>
    <submittedName>
        <fullName evidence="2">Uncharacterized protein</fullName>
    </submittedName>
</protein>
<dbReference type="InterPro" id="IPR038883">
    <property type="entry name" value="AN11006-like"/>
</dbReference>
<dbReference type="EMBL" id="MU853682">
    <property type="protein sequence ID" value="KAK4139185.1"/>
    <property type="molecule type" value="Genomic_DNA"/>
</dbReference>
<dbReference type="PANTHER" id="PTHR42085">
    <property type="entry name" value="F-BOX DOMAIN-CONTAINING PROTEIN"/>
    <property type="match status" value="1"/>
</dbReference>
<dbReference type="AlphaFoldDB" id="A0AAN6UV68"/>
<organism evidence="2 3">
    <name type="scientific">Dichotomopilus funicola</name>
    <dbReference type="NCBI Taxonomy" id="1934379"/>
    <lineage>
        <taxon>Eukaryota</taxon>
        <taxon>Fungi</taxon>
        <taxon>Dikarya</taxon>
        <taxon>Ascomycota</taxon>
        <taxon>Pezizomycotina</taxon>
        <taxon>Sordariomycetes</taxon>
        <taxon>Sordariomycetidae</taxon>
        <taxon>Sordariales</taxon>
        <taxon>Chaetomiaceae</taxon>
        <taxon>Dichotomopilus</taxon>
    </lineage>
</organism>
<reference evidence="2" key="2">
    <citation type="submission" date="2023-05" db="EMBL/GenBank/DDBJ databases">
        <authorList>
            <consortium name="Lawrence Berkeley National Laboratory"/>
            <person name="Steindorff A."/>
            <person name="Hensen N."/>
            <person name="Bonometti L."/>
            <person name="Westerberg I."/>
            <person name="Brannstrom I.O."/>
            <person name="Guillou S."/>
            <person name="Cros-Aarteil S."/>
            <person name="Calhoun S."/>
            <person name="Haridas S."/>
            <person name="Kuo A."/>
            <person name="Mondo S."/>
            <person name="Pangilinan J."/>
            <person name="Riley R."/>
            <person name="Labutti K."/>
            <person name="Andreopoulos B."/>
            <person name="Lipzen A."/>
            <person name="Chen C."/>
            <person name="Yanf M."/>
            <person name="Daum C."/>
            <person name="Ng V."/>
            <person name="Clum A."/>
            <person name="Ohm R."/>
            <person name="Martin F."/>
            <person name="Silar P."/>
            <person name="Natvig D."/>
            <person name="Lalanne C."/>
            <person name="Gautier V."/>
            <person name="Ament-Velasquez S.L."/>
            <person name="Kruys A."/>
            <person name="Hutchinson M.I."/>
            <person name="Powell A.J."/>
            <person name="Barry K."/>
            <person name="Miller A.N."/>
            <person name="Grigoriev I.V."/>
            <person name="Debuchy R."/>
            <person name="Gladieux P."/>
            <person name="Thoren M.H."/>
            <person name="Johannesson H."/>
        </authorList>
    </citation>
    <scope>NUCLEOTIDE SEQUENCE</scope>
    <source>
        <strain evidence="2">CBS 141.50</strain>
    </source>
</reference>
<keyword evidence="3" id="KW-1185">Reference proteome</keyword>
<proteinExistence type="predicted"/>
<reference evidence="2" key="1">
    <citation type="journal article" date="2023" name="Mol. Phylogenet. Evol.">
        <title>Genome-scale phylogeny and comparative genomics of the fungal order Sordariales.</title>
        <authorList>
            <person name="Hensen N."/>
            <person name="Bonometti L."/>
            <person name="Westerberg I."/>
            <person name="Brannstrom I.O."/>
            <person name="Guillou S."/>
            <person name="Cros-Aarteil S."/>
            <person name="Calhoun S."/>
            <person name="Haridas S."/>
            <person name="Kuo A."/>
            <person name="Mondo S."/>
            <person name="Pangilinan J."/>
            <person name="Riley R."/>
            <person name="LaButti K."/>
            <person name="Andreopoulos B."/>
            <person name="Lipzen A."/>
            <person name="Chen C."/>
            <person name="Yan M."/>
            <person name="Daum C."/>
            <person name="Ng V."/>
            <person name="Clum A."/>
            <person name="Steindorff A."/>
            <person name="Ohm R.A."/>
            <person name="Martin F."/>
            <person name="Silar P."/>
            <person name="Natvig D.O."/>
            <person name="Lalanne C."/>
            <person name="Gautier V."/>
            <person name="Ament-Velasquez S.L."/>
            <person name="Kruys A."/>
            <person name="Hutchinson M.I."/>
            <person name="Powell A.J."/>
            <person name="Barry K."/>
            <person name="Miller A.N."/>
            <person name="Grigoriev I.V."/>
            <person name="Debuchy R."/>
            <person name="Gladieux P."/>
            <person name="Hiltunen Thoren M."/>
            <person name="Johannesson H."/>
        </authorList>
    </citation>
    <scope>NUCLEOTIDE SEQUENCE</scope>
    <source>
        <strain evidence="2">CBS 141.50</strain>
    </source>
</reference>
<evidence type="ECO:0000313" key="2">
    <source>
        <dbReference type="EMBL" id="KAK4139185.1"/>
    </source>
</evidence>
<accession>A0AAN6UV68</accession>
<sequence length="371" mass="42837">MPSLSFRRRKPAAQPSDSDSESPEPPRPHLLTLPGEIRNQIYAYTILTRRVVPVTSRDRLRQRLEKSTPLSCLLPLLLTNSQVHRDAASLFYSQTRFVVLPEHLPPLSTQANLLFRGFLDVIGPRNAACVRYLQGVPFPLNGSALMERRHTPHLTTTLRSSRAAFLPALAQACPNLISLSFDLRWNNMWIRVLTPYPRTLRAICAPIDTQLRQAFPGLRRIRFELTGQESMWQNHGERRGWNRPQPVTAREWAWVRQALGRGLGWEVGVVDHDIEPDVETDEEEEGEERSIYRRSDAANHYWSRDFSQSRPHWEDRMPPVYGPVQAAFTSEIEDAPTRAKYIKANITYALLRVRTRKRRLRRWLGGSQQIV</sequence>
<dbReference type="GeneID" id="87815339"/>
<dbReference type="Proteomes" id="UP001302676">
    <property type="component" value="Unassembled WGS sequence"/>
</dbReference>
<gene>
    <name evidence="2" type="ORF">C8A04DRAFT_16087</name>
</gene>
<comment type="caution">
    <text evidence="2">The sequence shown here is derived from an EMBL/GenBank/DDBJ whole genome shotgun (WGS) entry which is preliminary data.</text>
</comment>
<feature type="region of interest" description="Disordered" evidence="1">
    <location>
        <begin position="1"/>
        <end position="31"/>
    </location>
</feature>
<feature type="compositionally biased region" description="Basic residues" evidence="1">
    <location>
        <begin position="1"/>
        <end position="11"/>
    </location>
</feature>
<dbReference type="PANTHER" id="PTHR42085:SF4">
    <property type="entry name" value="F-BOX DOMAIN-CONTAINING PROTEIN"/>
    <property type="match status" value="1"/>
</dbReference>
<evidence type="ECO:0000313" key="3">
    <source>
        <dbReference type="Proteomes" id="UP001302676"/>
    </source>
</evidence>